<dbReference type="EMBL" id="JACJJC010000011">
    <property type="protein sequence ID" value="MBM6704405.1"/>
    <property type="molecule type" value="Genomic_DNA"/>
</dbReference>
<accession>A0ABS2DSU7</accession>
<dbReference type="InterPro" id="IPR017439">
    <property type="entry name" value="Amidohydrolase"/>
</dbReference>
<name>A0ABS2DSU7_9BURK</name>
<reference evidence="3 4" key="1">
    <citation type="journal article" date="2021" name="Sci. Rep.">
        <title>The distribution of antibiotic resistance genes in chicken gut microbiota commensals.</title>
        <authorList>
            <person name="Juricova H."/>
            <person name="Matiasovicova J."/>
            <person name="Kubasova T."/>
            <person name="Cejkova D."/>
            <person name="Rychlik I."/>
        </authorList>
    </citation>
    <scope>NUCLEOTIDE SEQUENCE [LARGE SCALE GENOMIC DNA]</scope>
    <source>
        <strain evidence="3 4">An829</strain>
    </source>
</reference>
<dbReference type="Pfam" id="PF07687">
    <property type="entry name" value="M20_dimer"/>
    <property type="match status" value="1"/>
</dbReference>
<organism evidence="3 4">
    <name type="scientific">Sutterella massiliensis</name>
    <dbReference type="NCBI Taxonomy" id="1816689"/>
    <lineage>
        <taxon>Bacteria</taxon>
        <taxon>Pseudomonadati</taxon>
        <taxon>Pseudomonadota</taxon>
        <taxon>Betaproteobacteria</taxon>
        <taxon>Burkholderiales</taxon>
        <taxon>Sutterellaceae</taxon>
        <taxon>Sutterella</taxon>
    </lineage>
</organism>
<keyword evidence="4" id="KW-1185">Reference proteome</keyword>
<dbReference type="InterPro" id="IPR052030">
    <property type="entry name" value="Peptidase_M20/M20A_hydrolases"/>
</dbReference>
<dbReference type="Pfam" id="PF01546">
    <property type="entry name" value="Peptidase_M20"/>
    <property type="match status" value="1"/>
</dbReference>
<dbReference type="NCBIfam" id="TIGR01891">
    <property type="entry name" value="amidohydrolases"/>
    <property type="match status" value="1"/>
</dbReference>
<proteinExistence type="predicted"/>
<dbReference type="PANTHER" id="PTHR30575">
    <property type="entry name" value="PEPTIDASE M20"/>
    <property type="match status" value="1"/>
</dbReference>
<dbReference type="InterPro" id="IPR002933">
    <property type="entry name" value="Peptidase_M20"/>
</dbReference>
<dbReference type="PIRSF" id="PIRSF005962">
    <property type="entry name" value="Pept_M20D_amidohydro"/>
    <property type="match status" value="1"/>
</dbReference>
<dbReference type="Proteomes" id="UP000715095">
    <property type="component" value="Unassembled WGS sequence"/>
</dbReference>
<keyword evidence="1" id="KW-0378">Hydrolase</keyword>
<feature type="domain" description="Peptidase M20 dimerisation" evidence="2">
    <location>
        <begin position="224"/>
        <end position="311"/>
    </location>
</feature>
<evidence type="ECO:0000313" key="4">
    <source>
        <dbReference type="Proteomes" id="UP000715095"/>
    </source>
</evidence>
<dbReference type="SUPFAM" id="SSF53187">
    <property type="entry name" value="Zn-dependent exopeptidases"/>
    <property type="match status" value="1"/>
</dbReference>
<gene>
    <name evidence="3" type="ORF">H6A60_07905</name>
</gene>
<protein>
    <submittedName>
        <fullName evidence="3">Amidohydrolase</fullName>
    </submittedName>
</protein>
<evidence type="ECO:0000256" key="1">
    <source>
        <dbReference type="ARBA" id="ARBA00022801"/>
    </source>
</evidence>
<dbReference type="PANTHER" id="PTHR30575:SF3">
    <property type="entry name" value="PEPTIDASE M20 DIMERISATION DOMAIN-CONTAINING PROTEIN"/>
    <property type="match status" value="1"/>
</dbReference>
<dbReference type="InterPro" id="IPR011650">
    <property type="entry name" value="Peptidase_M20_dimer"/>
</dbReference>
<sequence>MTRQYVEPITEAALIKAREEIHAWPEPGWSEFVSSARAIEKLESLGIRTLCGREVINTEFRAGAVESQVAAALADAKKKGVSEAILARLDGVTGVVGILETGRPGPVIGIRAELDCVCVTESTDPKHRPVAGGYASQRPGFMHACGHDGHQAVLLAVAEWAVANKDNLCGTIKFCFEPGEEGCRGGRPMAESGILDDIDFFYTIHIGCDIPGGTVVTAPEKFLCTCKVDFAFKGTPSHAGMQPEVGRNALLAASTASIALMALPRHGEGMTRINVGTLRAGEGRNVIASTAYMQAEVRGENEKINRFMLEEAIARVEGAARMYGCESSYIIQGEASDFVADSEAENYAIEAAKAAPYVEKVEHTMNFNGSDDATVMIKRVQEKGGQGAYIVVGSKLEGGHHTAGFDFEEKRLMTIFSIYRSLLIRHLERQD</sequence>
<evidence type="ECO:0000313" key="3">
    <source>
        <dbReference type="EMBL" id="MBM6704405.1"/>
    </source>
</evidence>
<dbReference type="SUPFAM" id="SSF55031">
    <property type="entry name" value="Bacterial exopeptidase dimerisation domain"/>
    <property type="match status" value="1"/>
</dbReference>
<dbReference type="Gene3D" id="3.40.630.10">
    <property type="entry name" value="Zn peptidases"/>
    <property type="match status" value="2"/>
</dbReference>
<dbReference type="RefSeq" id="WP_205103177.1">
    <property type="nucleotide sequence ID" value="NZ_JACJJC010000011.1"/>
</dbReference>
<comment type="caution">
    <text evidence="3">The sequence shown here is derived from an EMBL/GenBank/DDBJ whole genome shotgun (WGS) entry which is preliminary data.</text>
</comment>
<dbReference type="InterPro" id="IPR036264">
    <property type="entry name" value="Bact_exopeptidase_dim_dom"/>
</dbReference>
<evidence type="ECO:0000259" key="2">
    <source>
        <dbReference type="Pfam" id="PF07687"/>
    </source>
</evidence>